<dbReference type="Proteomes" id="UP000260644">
    <property type="component" value="Unassembled WGS sequence"/>
</dbReference>
<evidence type="ECO:0000313" key="2">
    <source>
        <dbReference type="Proteomes" id="UP000260644"/>
    </source>
</evidence>
<reference evidence="1 2" key="1">
    <citation type="submission" date="2018-07" db="EMBL/GenBank/DDBJ databases">
        <title>Chitinophaga K2CV101002-2 sp. nov., isolated from a monsoon evergreen broad-leaved forest soil.</title>
        <authorList>
            <person name="Lv Y."/>
        </authorList>
    </citation>
    <scope>NUCLEOTIDE SEQUENCE [LARGE SCALE GENOMIC DNA]</scope>
    <source>
        <strain evidence="1 2">GDMCC 1.1288</strain>
    </source>
</reference>
<dbReference type="InterPro" id="IPR046312">
    <property type="entry name" value="DUF6454"/>
</dbReference>
<gene>
    <name evidence="1" type="ORF">DVR12_03725</name>
</gene>
<dbReference type="SUPFAM" id="SSF75011">
    <property type="entry name" value="3-carboxy-cis,cis-mucoante lactonizing enzyme"/>
    <property type="match status" value="1"/>
</dbReference>
<dbReference type="Pfam" id="PF20055">
    <property type="entry name" value="DUF6454"/>
    <property type="match status" value="1"/>
</dbReference>
<evidence type="ECO:0000313" key="1">
    <source>
        <dbReference type="EMBL" id="RFS26905.1"/>
    </source>
</evidence>
<dbReference type="AlphaFoldDB" id="A0A3E1YHI6"/>
<dbReference type="RefSeq" id="WP_116974097.1">
    <property type="nucleotide sequence ID" value="NZ_QPMM01000001.1"/>
</dbReference>
<evidence type="ECO:0008006" key="3">
    <source>
        <dbReference type="Google" id="ProtNLM"/>
    </source>
</evidence>
<comment type="caution">
    <text evidence="1">The sequence shown here is derived from an EMBL/GenBank/DDBJ whole genome shotgun (WGS) entry which is preliminary data.</text>
</comment>
<accession>A0A3E1YHI6</accession>
<name>A0A3E1YHI6_9BACT</name>
<proteinExistence type="predicted"/>
<protein>
    <recommendedName>
        <fullName evidence="3">6-bladed beta-propeller</fullName>
    </recommendedName>
</protein>
<dbReference type="EMBL" id="QPMM01000001">
    <property type="protein sequence ID" value="RFS26905.1"/>
    <property type="molecule type" value="Genomic_DNA"/>
</dbReference>
<dbReference type="OrthoDB" id="7064788at2"/>
<organism evidence="1 2">
    <name type="scientific">Chitinophaga silvatica</name>
    <dbReference type="NCBI Taxonomy" id="2282649"/>
    <lineage>
        <taxon>Bacteria</taxon>
        <taxon>Pseudomonadati</taxon>
        <taxon>Bacteroidota</taxon>
        <taxon>Chitinophagia</taxon>
        <taxon>Chitinophagales</taxon>
        <taxon>Chitinophagaceae</taxon>
        <taxon>Chitinophaga</taxon>
    </lineage>
</organism>
<keyword evidence="2" id="KW-1185">Reference proteome</keyword>
<sequence>MSARRDFLKHSLLPFGVLCLGPNLEGFSQQRKSASPLSKRLKCINRNTQWNQVAAIKILFKTFHCQGMVKIGSDFWVSSVEMLPTPGDPRSAGKGHLFKISADGKLLADITIGEGVIFHPSGIDFDGTNIWIAAAEYRPDSRSIIYRFNPIGMELIEVFRWNDHIGGISRNPDTNVLHGISWGSRKFYQWPLNETGRITNPNATPASIAISNHANYIDYQDNQYLGNGEMLFTGLTKYKRPGKSTFSLGGFELVDLEKHQPIHQVPVELWSPVTDAVMTQNPSFFELGEGDKVRTYFMPDDDESTLYIYEVSTGSND</sequence>